<evidence type="ECO:0000313" key="11">
    <source>
        <dbReference type="EMBL" id="MBP5858523.1"/>
    </source>
</evidence>
<comment type="catalytic activity">
    <reaction evidence="7">
        <text>adenosine + H2O + H(+) = inosine + NH4(+)</text>
        <dbReference type="Rhea" id="RHEA:24408"/>
        <dbReference type="ChEBI" id="CHEBI:15377"/>
        <dbReference type="ChEBI" id="CHEBI:15378"/>
        <dbReference type="ChEBI" id="CHEBI:16335"/>
        <dbReference type="ChEBI" id="CHEBI:17596"/>
        <dbReference type="ChEBI" id="CHEBI:28938"/>
        <dbReference type="EC" id="3.5.4.4"/>
    </reaction>
    <physiologicalReaction direction="left-to-right" evidence="7">
        <dbReference type="Rhea" id="RHEA:24409"/>
    </physiologicalReaction>
</comment>
<accession>A0A8J7S4Q9</accession>
<evidence type="ECO:0000256" key="6">
    <source>
        <dbReference type="ARBA" id="ARBA00022833"/>
    </source>
</evidence>
<dbReference type="InterPro" id="IPR003730">
    <property type="entry name" value="Cu_polyphenol_OxRdtase"/>
</dbReference>
<dbReference type="EMBL" id="JAGMWN010000008">
    <property type="protein sequence ID" value="MBP5858523.1"/>
    <property type="molecule type" value="Genomic_DNA"/>
</dbReference>
<evidence type="ECO:0000256" key="4">
    <source>
        <dbReference type="ARBA" id="ARBA00022723"/>
    </source>
</evidence>
<proteinExistence type="inferred from homology"/>
<dbReference type="InterPro" id="IPR038371">
    <property type="entry name" value="Cu_polyphenol_OxRdtase_sf"/>
</dbReference>
<dbReference type="Proteomes" id="UP000672602">
    <property type="component" value="Unassembled WGS sequence"/>
</dbReference>
<dbReference type="CDD" id="cd16833">
    <property type="entry name" value="YfiH"/>
    <property type="match status" value="1"/>
</dbReference>
<dbReference type="SUPFAM" id="SSF64438">
    <property type="entry name" value="CNF1/YfiH-like putative cysteine hydrolases"/>
    <property type="match status" value="1"/>
</dbReference>
<dbReference type="InterPro" id="IPR011324">
    <property type="entry name" value="Cytotoxic_necrot_fac-like_cat"/>
</dbReference>
<dbReference type="GO" id="GO:0016787">
    <property type="term" value="F:hydrolase activity"/>
    <property type="evidence" value="ECO:0007669"/>
    <property type="project" value="UniProtKB-KW"/>
</dbReference>
<comment type="caution">
    <text evidence="11">The sequence shown here is derived from an EMBL/GenBank/DDBJ whole genome shotgun (WGS) entry which is preliminary data.</text>
</comment>
<keyword evidence="3" id="KW-0808">Transferase</keyword>
<dbReference type="Pfam" id="PF02578">
    <property type="entry name" value="Cu-oxidase_4"/>
    <property type="match status" value="1"/>
</dbReference>
<evidence type="ECO:0000256" key="5">
    <source>
        <dbReference type="ARBA" id="ARBA00022801"/>
    </source>
</evidence>
<evidence type="ECO:0000256" key="1">
    <source>
        <dbReference type="ARBA" id="ARBA00000553"/>
    </source>
</evidence>
<name>A0A8J7S4Q9_9PROT</name>
<evidence type="ECO:0000256" key="8">
    <source>
        <dbReference type="ARBA" id="ARBA00048968"/>
    </source>
</evidence>
<gene>
    <name evidence="11" type="primary">pgeF</name>
    <name evidence="11" type="ORF">KAJ83_15990</name>
</gene>
<evidence type="ECO:0000256" key="10">
    <source>
        <dbReference type="RuleBase" id="RU361274"/>
    </source>
</evidence>
<dbReference type="NCBIfam" id="TIGR00726">
    <property type="entry name" value="peptidoglycan editing factor PgeF"/>
    <property type="match status" value="1"/>
</dbReference>
<evidence type="ECO:0000256" key="3">
    <source>
        <dbReference type="ARBA" id="ARBA00022679"/>
    </source>
</evidence>
<organism evidence="11 12">
    <name type="scientific">Marivibrio halodurans</name>
    <dbReference type="NCBI Taxonomy" id="2039722"/>
    <lineage>
        <taxon>Bacteria</taxon>
        <taxon>Pseudomonadati</taxon>
        <taxon>Pseudomonadota</taxon>
        <taxon>Alphaproteobacteria</taxon>
        <taxon>Rhodospirillales</taxon>
        <taxon>Rhodospirillaceae</taxon>
        <taxon>Marivibrio</taxon>
    </lineage>
</organism>
<sequence>MTTDATPRETLAWLEASALKLPGIAHAFFTRRGGVSTGLYTGLNVGYGSADARDAVTENRRLAMRVLTDREASLVTVHQVHGTDVVPVETPWPRTENPKADGLVTDRPGIALGILTADCTPILLADPEAGVIGAAHSGWKGAVAGIGAATVAAMERLGARRARIRAAIGPTINQASYEVGPEFRDRFEADHPESLRFFREAPAVGKFLFDLPGFVRAHLEEQGLAVVDAERAEDTCPDPHRYFSYRRATKLGEPDYGRQLSAVMLRG</sequence>
<dbReference type="GO" id="GO:0017061">
    <property type="term" value="F:S-methyl-5-thioadenosine phosphorylase activity"/>
    <property type="evidence" value="ECO:0007669"/>
    <property type="project" value="UniProtKB-EC"/>
</dbReference>
<evidence type="ECO:0000256" key="7">
    <source>
        <dbReference type="ARBA" id="ARBA00047989"/>
    </source>
</evidence>
<dbReference type="PANTHER" id="PTHR30616:SF2">
    <property type="entry name" value="PURINE NUCLEOSIDE PHOSPHORYLASE LACC1"/>
    <property type="match status" value="1"/>
</dbReference>
<dbReference type="PANTHER" id="PTHR30616">
    <property type="entry name" value="UNCHARACTERIZED PROTEIN YFIH"/>
    <property type="match status" value="1"/>
</dbReference>
<dbReference type="GO" id="GO:0005507">
    <property type="term" value="F:copper ion binding"/>
    <property type="evidence" value="ECO:0007669"/>
    <property type="project" value="TreeGrafter"/>
</dbReference>
<comment type="catalytic activity">
    <reaction evidence="8">
        <text>adenosine + phosphate = alpha-D-ribose 1-phosphate + adenine</text>
        <dbReference type="Rhea" id="RHEA:27642"/>
        <dbReference type="ChEBI" id="CHEBI:16335"/>
        <dbReference type="ChEBI" id="CHEBI:16708"/>
        <dbReference type="ChEBI" id="CHEBI:43474"/>
        <dbReference type="ChEBI" id="CHEBI:57720"/>
        <dbReference type="EC" id="2.4.2.1"/>
    </reaction>
    <physiologicalReaction direction="left-to-right" evidence="8">
        <dbReference type="Rhea" id="RHEA:27643"/>
    </physiologicalReaction>
</comment>
<keyword evidence="5" id="KW-0378">Hydrolase</keyword>
<comment type="catalytic activity">
    <reaction evidence="1">
        <text>inosine + phosphate = alpha-D-ribose 1-phosphate + hypoxanthine</text>
        <dbReference type="Rhea" id="RHEA:27646"/>
        <dbReference type="ChEBI" id="CHEBI:17368"/>
        <dbReference type="ChEBI" id="CHEBI:17596"/>
        <dbReference type="ChEBI" id="CHEBI:43474"/>
        <dbReference type="ChEBI" id="CHEBI:57720"/>
        <dbReference type="EC" id="2.4.2.1"/>
    </reaction>
    <physiologicalReaction direction="left-to-right" evidence="1">
        <dbReference type="Rhea" id="RHEA:27647"/>
    </physiologicalReaction>
</comment>
<dbReference type="AlphaFoldDB" id="A0A8J7S4Q9"/>
<evidence type="ECO:0000256" key="9">
    <source>
        <dbReference type="ARBA" id="ARBA00049893"/>
    </source>
</evidence>
<evidence type="ECO:0000256" key="2">
    <source>
        <dbReference type="ARBA" id="ARBA00007353"/>
    </source>
</evidence>
<evidence type="ECO:0000313" key="12">
    <source>
        <dbReference type="Proteomes" id="UP000672602"/>
    </source>
</evidence>
<keyword evidence="12" id="KW-1185">Reference proteome</keyword>
<keyword evidence="4" id="KW-0479">Metal-binding</keyword>
<reference evidence="11" key="1">
    <citation type="submission" date="2021-04" db="EMBL/GenBank/DDBJ databases">
        <authorList>
            <person name="Zhang D.-C."/>
        </authorList>
    </citation>
    <scope>NUCLEOTIDE SEQUENCE</scope>
    <source>
        <strain evidence="11">CGMCC 1.15697</strain>
    </source>
</reference>
<comment type="similarity">
    <text evidence="2 10">Belongs to the purine nucleoside phosphorylase YfiH/LACC1 family.</text>
</comment>
<keyword evidence="6" id="KW-0862">Zinc</keyword>
<comment type="catalytic activity">
    <reaction evidence="9">
        <text>S-methyl-5'-thioadenosine + phosphate = 5-(methylsulfanyl)-alpha-D-ribose 1-phosphate + adenine</text>
        <dbReference type="Rhea" id="RHEA:11852"/>
        <dbReference type="ChEBI" id="CHEBI:16708"/>
        <dbReference type="ChEBI" id="CHEBI:17509"/>
        <dbReference type="ChEBI" id="CHEBI:43474"/>
        <dbReference type="ChEBI" id="CHEBI:58533"/>
        <dbReference type="EC" id="2.4.2.28"/>
    </reaction>
    <physiologicalReaction direction="left-to-right" evidence="9">
        <dbReference type="Rhea" id="RHEA:11853"/>
    </physiologicalReaction>
</comment>
<dbReference type="Gene3D" id="3.60.140.10">
    <property type="entry name" value="CNF1/YfiH-like putative cysteine hydrolases"/>
    <property type="match status" value="1"/>
</dbReference>
<protein>
    <recommendedName>
        <fullName evidence="10">Purine nucleoside phosphorylase</fullName>
    </recommendedName>
</protein>